<dbReference type="Pfam" id="PF01522">
    <property type="entry name" value="Polysacc_deac_1"/>
    <property type="match status" value="1"/>
</dbReference>
<feature type="domain" description="NodB homology" evidence="1">
    <location>
        <begin position="60"/>
        <end position="165"/>
    </location>
</feature>
<gene>
    <name evidence="2" type="ORF">METZ01_LOCUS364230</name>
</gene>
<evidence type="ECO:0000259" key="1">
    <source>
        <dbReference type="Pfam" id="PF01522"/>
    </source>
</evidence>
<organism evidence="2">
    <name type="scientific">marine metagenome</name>
    <dbReference type="NCBI Taxonomy" id="408172"/>
    <lineage>
        <taxon>unclassified sequences</taxon>
        <taxon>metagenomes</taxon>
        <taxon>ecological metagenomes</taxon>
    </lineage>
</organism>
<protein>
    <recommendedName>
        <fullName evidence="1">NodB homology domain-containing protein</fullName>
    </recommendedName>
</protein>
<dbReference type="GO" id="GO:0005975">
    <property type="term" value="P:carbohydrate metabolic process"/>
    <property type="evidence" value="ECO:0007669"/>
    <property type="project" value="InterPro"/>
</dbReference>
<name>A0A382SNH4_9ZZZZ</name>
<dbReference type="GO" id="GO:0016810">
    <property type="term" value="F:hydrolase activity, acting on carbon-nitrogen (but not peptide) bonds"/>
    <property type="evidence" value="ECO:0007669"/>
    <property type="project" value="InterPro"/>
</dbReference>
<sequence length="167" mass="18408">MPLRLLGLWLALALSALAQTHIPKSPGNRLVHLDDPSPFYPHLDFPRLTTPQWVGEEGVEAVVTLGIDDMRATAKYEQFLRPILERLKKIDGRAPVSIMTCRIAPDDPQVKTWLAEGLSIEVHTLTHPCPLLHKGNLNQAANVVHGGADLLSQIKGNTPVAYRMPCC</sequence>
<dbReference type="InterPro" id="IPR011330">
    <property type="entry name" value="Glyco_hydro/deAcase_b/a-brl"/>
</dbReference>
<feature type="non-terminal residue" evidence="2">
    <location>
        <position position="167"/>
    </location>
</feature>
<dbReference type="InterPro" id="IPR002509">
    <property type="entry name" value="NODB_dom"/>
</dbReference>
<reference evidence="2" key="1">
    <citation type="submission" date="2018-05" db="EMBL/GenBank/DDBJ databases">
        <authorList>
            <person name="Lanie J.A."/>
            <person name="Ng W.-L."/>
            <person name="Kazmierczak K.M."/>
            <person name="Andrzejewski T.M."/>
            <person name="Davidsen T.M."/>
            <person name="Wayne K.J."/>
            <person name="Tettelin H."/>
            <person name="Glass J.I."/>
            <person name="Rusch D."/>
            <person name="Podicherti R."/>
            <person name="Tsui H.-C.T."/>
            <person name="Winkler M.E."/>
        </authorList>
    </citation>
    <scope>NUCLEOTIDE SEQUENCE</scope>
</reference>
<accession>A0A382SNH4</accession>
<dbReference type="EMBL" id="UINC01130358">
    <property type="protein sequence ID" value="SVD11376.1"/>
    <property type="molecule type" value="Genomic_DNA"/>
</dbReference>
<proteinExistence type="predicted"/>
<evidence type="ECO:0000313" key="2">
    <source>
        <dbReference type="EMBL" id="SVD11376.1"/>
    </source>
</evidence>
<dbReference type="SUPFAM" id="SSF88713">
    <property type="entry name" value="Glycoside hydrolase/deacetylase"/>
    <property type="match status" value="1"/>
</dbReference>
<dbReference type="Gene3D" id="3.20.20.370">
    <property type="entry name" value="Glycoside hydrolase/deacetylase"/>
    <property type="match status" value="1"/>
</dbReference>
<dbReference type="AlphaFoldDB" id="A0A382SNH4"/>